<dbReference type="RefSeq" id="WP_049175941.1">
    <property type="nucleotide sequence ID" value="NZ_JAQEEQ010000002.1"/>
</dbReference>
<organism evidence="7 8">
    <name type="scientific">Ligilactobacillus salivarius</name>
    <dbReference type="NCBI Taxonomy" id="1624"/>
    <lineage>
        <taxon>Bacteria</taxon>
        <taxon>Bacillati</taxon>
        <taxon>Bacillota</taxon>
        <taxon>Bacilli</taxon>
        <taxon>Lactobacillales</taxon>
        <taxon>Lactobacillaceae</taxon>
        <taxon>Ligilactobacillus</taxon>
    </lineage>
</organism>
<comment type="caution">
    <text evidence="7">The sequence shown here is derived from an EMBL/GenBank/DDBJ whole genome shotgun (WGS) entry which is preliminary data.</text>
</comment>
<gene>
    <name evidence="7" type="ORF">B6U37_00445</name>
</gene>
<dbReference type="PROSITE" id="PS51094">
    <property type="entry name" value="PTS_EIIA_TYPE_2"/>
    <property type="match status" value="1"/>
</dbReference>
<evidence type="ECO:0000259" key="6">
    <source>
        <dbReference type="PROSITE" id="PS51094"/>
    </source>
</evidence>
<dbReference type="PANTHER" id="PTHR47738">
    <property type="entry name" value="PTS SYSTEM FRUCTOSE-LIKE EIIA COMPONENT-RELATED"/>
    <property type="match status" value="1"/>
</dbReference>
<dbReference type="Pfam" id="PF00359">
    <property type="entry name" value="PTS_EIIA_2"/>
    <property type="match status" value="1"/>
</dbReference>
<dbReference type="SUPFAM" id="SSF55804">
    <property type="entry name" value="Phoshotransferase/anion transport protein"/>
    <property type="match status" value="1"/>
</dbReference>
<dbReference type="EMBL" id="NBEY01000006">
    <property type="protein sequence ID" value="OQR26211.1"/>
    <property type="molecule type" value="Genomic_DNA"/>
</dbReference>
<dbReference type="Proteomes" id="UP000192353">
    <property type="component" value="Unassembled WGS sequence"/>
</dbReference>
<feature type="domain" description="PTS EIIA type-2" evidence="6">
    <location>
        <begin position="6"/>
        <end position="152"/>
    </location>
</feature>
<sequence>MNEIVNVLDPKIIELNIDAKNKKEAITELSKKLKEANYIDDIDAFIEDIYIRESEGITGIGDGIAIPHGKSSYVSSVGVAIGILKNGIEWESLDDEPVKIVILFAVSDDNKAARNQLKLLSLFAGRLGNNEVVKKLKMAKTKEDVINSFTEGSVVS</sequence>
<dbReference type="GO" id="GO:0016020">
    <property type="term" value="C:membrane"/>
    <property type="evidence" value="ECO:0007669"/>
    <property type="project" value="InterPro"/>
</dbReference>
<dbReference type="GO" id="GO:0009401">
    <property type="term" value="P:phosphoenolpyruvate-dependent sugar phosphotransferase system"/>
    <property type="evidence" value="ECO:0007669"/>
    <property type="project" value="UniProtKB-KW"/>
</dbReference>
<keyword evidence="3" id="KW-0762">Sugar transport</keyword>
<evidence type="ECO:0000256" key="1">
    <source>
        <dbReference type="ARBA" id="ARBA00022448"/>
    </source>
</evidence>
<dbReference type="InterPro" id="IPR004715">
    <property type="entry name" value="PTS_IIA_fruc"/>
</dbReference>
<dbReference type="AlphaFoldDB" id="A0A1V9U9D7"/>
<proteinExistence type="predicted"/>
<evidence type="ECO:0000313" key="8">
    <source>
        <dbReference type="Proteomes" id="UP000192353"/>
    </source>
</evidence>
<evidence type="ECO:0000256" key="5">
    <source>
        <dbReference type="ARBA" id="ARBA00022683"/>
    </source>
</evidence>
<evidence type="ECO:0000256" key="3">
    <source>
        <dbReference type="ARBA" id="ARBA00022597"/>
    </source>
</evidence>
<dbReference type="Gene3D" id="3.40.930.10">
    <property type="entry name" value="Mannitol-specific EII, Chain A"/>
    <property type="match status" value="1"/>
</dbReference>
<reference evidence="7 8" key="1">
    <citation type="submission" date="2017-03" db="EMBL/GenBank/DDBJ databases">
        <title>Phylogenomics and comparative genomics of Lactobacillus salivarius, a mammalian gut commensal.</title>
        <authorList>
            <person name="Harris H.M."/>
        </authorList>
    </citation>
    <scope>NUCLEOTIDE SEQUENCE [LARGE SCALE GENOMIC DNA]</scope>
    <source>
        <strain evidence="7 8">AH4231</strain>
    </source>
</reference>
<evidence type="ECO:0000256" key="4">
    <source>
        <dbReference type="ARBA" id="ARBA00022679"/>
    </source>
</evidence>
<keyword evidence="5" id="KW-0598">Phosphotransferase system</keyword>
<keyword evidence="2" id="KW-0597">Phosphoprotein</keyword>
<dbReference type="InterPro" id="IPR002178">
    <property type="entry name" value="PTS_EIIA_type-2_dom"/>
</dbReference>
<keyword evidence="1" id="KW-0813">Transport</keyword>
<dbReference type="CDD" id="cd00211">
    <property type="entry name" value="PTS_IIA_fru"/>
    <property type="match status" value="1"/>
</dbReference>
<protein>
    <submittedName>
        <fullName evidence="7">PTS fructose transporter subunit IIA</fullName>
    </submittedName>
</protein>
<dbReference type="PROSITE" id="PS00372">
    <property type="entry name" value="PTS_EIIA_TYPE_2_HIS"/>
    <property type="match status" value="1"/>
</dbReference>
<accession>A0A1V9U9D7</accession>
<name>A0A1V9U9D7_9LACO</name>
<dbReference type="NCBIfam" id="TIGR00848">
    <property type="entry name" value="fruA"/>
    <property type="match status" value="1"/>
</dbReference>
<evidence type="ECO:0000313" key="7">
    <source>
        <dbReference type="EMBL" id="OQR26211.1"/>
    </source>
</evidence>
<dbReference type="PANTHER" id="PTHR47738:SF2">
    <property type="entry name" value="PTS SYSTEM FRUCTOSE-LIKE EIIA COMPONENT"/>
    <property type="match status" value="1"/>
</dbReference>
<dbReference type="GO" id="GO:0008982">
    <property type="term" value="F:protein-N(PI)-phosphohistidine-sugar phosphotransferase activity"/>
    <property type="evidence" value="ECO:0007669"/>
    <property type="project" value="InterPro"/>
</dbReference>
<dbReference type="InterPro" id="IPR016152">
    <property type="entry name" value="PTrfase/Anion_transptr"/>
</dbReference>
<evidence type="ECO:0000256" key="2">
    <source>
        <dbReference type="ARBA" id="ARBA00022553"/>
    </source>
</evidence>
<keyword evidence="4" id="KW-0808">Transferase</keyword>
<dbReference type="InterPro" id="IPR051541">
    <property type="entry name" value="PTS_SugarTrans_NitroReg"/>
</dbReference>